<protein>
    <submittedName>
        <fullName evidence="11">LADA_0F03048g1_1</fullName>
    </submittedName>
</protein>
<keyword evidence="2" id="KW-0813">Transport</keyword>
<dbReference type="InterPro" id="IPR001388">
    <property type="entry name" value="Synaptobrevin-like"/>
</dbReference>
<feature type="domain" description="V-SNARE coiled-coil homology" evidence="10">
    <location>
        <begin position="142"/>
        <end position="202"/>
    </location>
</feature>
<dbReference type="GO" id="GO:0007036">
    <property type="term" value="P:vacuolar calcium ion homeostasis"/>
    <property type="evidence" value="ECO:0007669"/>
    <property type="project" value="EnsemblFungi"/>
</dbReference>
<reference evidence="11 12" key="1">
    <citation type="submission" date="2016-03" db="EMBL/GenBank/DDBJ databases">
        <authorList>
            <person name="Devillers H."/>
        </authorList>
    </citation>
    <scope>NUCLEOTIDE SEQUENCE [LARGE SCALE GENOMIC DNA]</scope>
    <source>
        <strain evidence="11">CBS 10888</strain>
    </source>
</reference>
<dbReference type="GO" id="GO:0006906">
    <property type="term" value="P:vesicle fusion"/>
    <property type="evidence" value="ECO:0007669"/>
    <property type="project" value="EnsemblFungi"/>
</dbReference>
<dbReference type="GO" id="GO:0042144">
    <property type="term" value="P:vacuole fusion, non-autophagic"/>
    <property type="evidence" value="ECO:0007669"/>
    <property type="project" value="EnsemblFungi"/>
</dbReference>
<dbReference type="STRING" id="1266660.A0A1G4JIL0"/>
<dbReference type="OrthoDB" id="190375at2759"/>
<dbReference type="GO" id="GO:0015031">
    <property type="term" value="P:protein transport"/>
    <property type="evidence" value="ECO:0007669"/>
    <property type="project" value="UniProtKB-KW"/>
</dbReference>
<dbReference type="GO" id="GO:0000329">
    <property type="term" value="C:fungal-type vacuole membrane"/>
    <property type="evidence" value="ECO:0007669"/>
    <property type="project" value="EnsemblFungi"/>
</dbReference>
<keyword evidence="3 9" id="KW-0812">Transmembrane</keyword>
<dbReference type="FunFam" id="1.20.5.110:FF:000004">
    <property type="entry name" value="Vesicle-associated membrane protein 7"/>
    <property type="match status" value="1"/>
</dbReference>
<keyword evidence="8" id="KW-0175">Coiled coil</keyword>
<dbReference type="Pfam" id="PF09426">
    <property type="entry name" value="Nyv1_longin"/>
    <property type="match status" value="1"/>
</dbReference>
<evidence type="ECO:0000313" key="12">
    <source>
        <dbReference type="Proteomes" id="UP000190274"/>
    </source>
</evidence>
<evidence type="ECO:0000256" key="8">
    <source>
        <dbReference type="PROSITE-ProRule" id="PRU00290"/>
    </source>
</evidence>
<organism evidence="11 12">
    <name type="scientific">Lachancea dasiensis</name>
    <dbReference type="NCBI Taxonomy" id="1072105"/>
    <lineage>
        <taxon>Eukaryota</taxon>
        <taxon>Fungi</taxon>
        <taxon>Dikarya</taxon>
        <taxon>Ascomycota</taxon>
        <taxon>Saccharomycotina</taxon>
        <taxon>Saccharomycetes</taxon>
        <taxon>Saccharomycetales</taxon>
        <taxon>Saccharomycetaceae</taxon>
        <taxon>Lachancea</taxon>
    </lineage>
</organism>
<dbReference type="Gene3D" id="3.30.450.230">
    <property type="entry name" value="Vacuolar R-SNARE Nyv1, longin domain"/>
    <property type="match status" value="1"/>
</dbReference>
<comment type="subcellular location">
    <subcellularLocation>
        <location evidence="7">Endomembrane system</location>
        <topology evidence="7">Single-pass type IV membrane protein</topology>
    </subcellularLocation>
</comment>
<dbReference type="PRINTS" id="PR00219">
    <property type="entry name" value="SYNAPTOBREVN"/>
</dbReference>
<evidence type="ECO:0000256" key="7">
    <source>
        <dbReference type="ARBA" id="ARBA00046280"/>
    </source>
</evidence>
<evidence type="ECO:0000256" key="5">
    <source>
        <dbReference type="ARBA" id="ARBA00022989"/>
    </source>
</evidence>
<gene>
    <name evidence="11" type="ORF">LADA_0F03048G</name>
</gene>
<dbReference type="PANTHER" id="PTHR45701">
    <property type="entry name" value="SYNAPTOBREVIN FAMILY MEMBER"/>
    <property type="match status" value="1"/>
</dbReference>
<feature type="transmembrane region" description="Helical" evidence="9">
    <location>
        <begin position="206"/>
        <end position="227"/>
    </location>
</feature>
<evidence type="ECO:0000256" key="4">
    <source>
        <dbReference type="ARBA" id="ARBA00022927"/>
    </source>
</evidence>
<dbReference type="Proteomes" id="UP000190274">
    <property type="component" value="Chromosome F"/>
</dbReference>
<keyword evidence="5 9" id="KW-1133">Transmembrane helix</keyword>
<dbReference type="InterPro" id="IPR038426">
    <property type="entry name" value="Nyv1_longin_sf"/>
</dbReference>
<evidence type="ECO:0000259" key="10">
    <source>
        <dbReference type="PROSITE" id="PS50892"/>
    </source>
</evidence>
<evidence type="ECO:0000256" key="1">
    <source>
        <dbReference type="ARBA" id="ARBA00008025"/>
    </source>
</evidence>
<dbReference type="GO" id="GO:0031201">
    <property type="term" value="C:SNARE complex"/>
    <property type="evidence" value="ECO:0007669"/>
    <property type="project" value="EnsemblFungi"/>
</dbReference>
<dbReference type="SUPFAM" id="SSF58038">
    <property type="entry name" value="SNARE fusion complex"/>
    <property type="match status" value="1"/>
</dbReference>
<evidence type="ECO:0000256" key="6">
    <source>
        <dbReference type="ARBA" id="ARBA00023136"/>
    </source>
</evidence>
<accession>A0A1G4JIL0</accession>
<dbReference type="InterPro" id="IPR019005">
    <property type="entry name" value="Vacuolar_R-SNAR_Nyv1_longi_dom"/>
</dbReference>
<dbReference type="GO" id="GO:0012505">
    <property type="term" value="C:endomembrane system"/>
    <property type="evidence" value="ECO:0007669"/>
    <property type="project" value="UniProtKB-SubCell"/>
</dbReference>
<sequence length="228" mass="25766">MKQYNVTFIEVLKDKKVIATYFHNPGAGYGSLGRAGQTAKPEVFQRLTEELVVPKVVPLEGNKVIKMSNTLLDGFECYHGTDSEGRICVCFSPVDVPKILPLRILTDLKGMSNNSDQELDSNVRAILQQFHEELLSYHDSSTAEATEQDLQDVIQLMNDNIDKFLQRQERVSLLVDRTSKLNQSSYNFKRKAVRIKTKMWWKNVKLCSTLAAVTVVVVVAILGAVHYM</sequence>
<evidence type="ECO:0000256" key="9">
    <source>
        <dbReference type="SAM" id="Phobius"/>
    </source>
</evidence>
<comment type="similarity">
    <text evidence="1">Belongs to the synaptobrevin family.</text>
</comment>
<evidence type="ECO:0000256" key="2">
    <source>
        <dbReference type="ARBA" id="ARBA00022448"/>
    </source>
</evidence>
<name>A0A1G4JIL0_9SACH</name>
<keyword evidence="4" id="KW-0653">Protein transport</keyword>
<dbReference type="AlphaFoldDB" id="A0A1G4JIL0"/>
<dbReference type="Pfam" id="PF00957">
    <property type="entry name" value="Synaptobrevin"/>
    <property type="match status" value="1"/>
</dbReference>
<dbReference type="PROSITE" id="PS50892">
    <property type="entry name" value="V_SNARE"/>
    <property type="match status" value="1"/>
</dbReference>
<dbReference type="EMBL" id="LT598458">
    <property type="protein sequence ID" value="SCU90291.1"/>
    <property type="molecule type" value="Genomic_DNA"/>
</dbReference>
<dbReference type="InterPro" id="IPR016444">
    <property type="entry name" value="Synaptobrevin/VAMP"/>
</dbReference>
<dbReference type="GO" id="GO:0005484">
    <property type="term" value="F:SNAP receptor activity"/>
    <property type="evidence" value="ECO:0007669"/>
    <property type="project" value="EnsemblFungi"/>
</dbReference>
<proteinExistence type="inferred from homology"/>
<dbReference type="InterPro" id="IPR042855">
    <property type="entry name" value="V_SNARE_CC"/>
</dbReference>
<evidence type="ECO:0000256" key="3">
    <source>
        <dbReference type="ARBA" id="ARBA00022692"/>
    </source>
</evidence>
<evidence type="ECO:0000313" key="11">
    <source>
        <dbReference type="EMBL" id="SCU90291.1"/>
    </source>
</evidence>
<dbReference type="Gene3D" id="1.20.5.110">
    <property type="match status" value="1"/>
</dbReference>
<keyword evidence="12" id="KW-1185">Reference proteome</keyword>
<dbReference type="CDD" id="cd15843">
    <property type="entry name" value="R-SNARE"/>
    <property type="match status" value="1"/>
</dbReference>
<keyword evidence="6 9" id="KW-0472">Membrane</keyword>